<comment type="caution">
    <text evidence="2">The sequence shown here is derived from an EMBL/GenBank/DDBJ whole genome shotgun (WGS) entry which is preliminary data.</text>
</comment>
<proteinExistence type="predicted"/>
<gene>
    <name evidence="2" type="ORF">LTR24_007006</name>
</gene>
<evidence type="ECO:0008006" key="4">
    <source>
        <dbReference type="Google" id="ProtNLM"/>
    </source>
</evidence>
<sequence length="241" mass="26718">MAQPSTEQAPLKVNSIDPDHEPSMNRFLDGIAASFSNTMLSRAFITEIDNTPPPYPSPSINGPRIRRHLTPGITDGAHSGAELVEAGDFSALALWETTSYRGVPFTDSLRNVGPIRGEWRTKVRQCKEKYIGLETKGDGKEDFKPFYHLGFLARNPDQKAVPGAISAVVKPWLKRAEEEGVPVWLEATYEHAVDVYKNWGFRLVETIRIGEGSRSAEGWPEEGGEGVCGYAMIYDAHLKED</sequence>
<name>A0ABR0K483_9EURO</name>
<evidence type="ECO:0000256" key="1">
    <source>
        <dbReference type="SAM" id="MobiDB-lite"/>
    </source>
</evidence>
<protein>
    <recommendedName>
        <fullName evidence="4">N-acetyltransferase domain-containing protein</fullName>
    </recommendedName>
</protein>
<feature type="region of interest" description="Disordered" evidence="1">
    <location>
        <begin position="1"/>
        <end position="20"/>
    </location>
</feature>
<dbReference type="Gene3D" id="3.40.630.30">
    <property type="match status" value="1"/>
</dbReference>
<dbReference type="InterPro" id="IPR052523">
    <property type="entry name" value="Trichothecene_AcTrans"/>
</dbReference>
<accession>A0ABR0K483</accession>
<dbReference type="PANTHER" id="PTHR42791:SF1">
    <property type="entry name" value="N-ACETYLTRANSFERASE DOMAIN-CONTAINING PROTEIN"/>
    <property type="match status" value="1"/>
</dbReference>
<evidence type="ECO:0000313" key="2">
    <source>
        <dbReference type="EMBL" id="KAK5086153.1"/>
    </source>
</evidence>
<evidence type="ECO:0000313" key="3">
    <source>
        <dbReference type="Proteomes" id="UP001345013"/>
    </source>
</evidence>
<organism evidence="2 3">
    <name type="scientific">Lithohypha guttulata</name>
    <dbReference type="NCBI Taxonomy" id="1690604"/>
    <lineage>
        <taxon>Eukaryota</taxon>
        <taxon>Fungi</taxon>
        <taxon>Dikarya</taxon>
        <taxon>Ascomycota</taxon>
        <taxon>Pezizomycotina</taxon>
        <taxon>Eurotiomycetes</taxon>
        <taxon>Chaetothyriomycetidae</taxon>
        <taxon>Chaetothyriales</taxon>
        <taxon>Trichomeriaceae</taxon>
        <taxon>Lithohypha</taxon>
    </lineage>
</organism>
<dbReference type="Proteomes" id="UP001345013">
    <property type="component" value="Unassembled WGS sequence"/>
</dbReference>
<reference evidence="2 3" key="1">
    <citation type="submission" date="2023-08" db="EMBL/GenBank/DDBJ databases">
        <title>Black Yeasts Isolated from many extreme environments.</title>
        <authorList>
            <person name="Coleine C."/>
            <person name="Stajich J.E."/>
            <person name="Selbmann L."/>
        </authorList>
    </citation>
    <scope>NUCLEOTIDE SEQUENCE [LARGE SCALE GENOMIC DNA]</scope>
    <source>
        <strain evidence="2 3">CCFEE 5885</strain>
    </source>
</reference>
<dbReference type="EMBL" id="JAVRRG010000099">
    <property type="protein sequence ID" value="KAK5086153.1"/>
    <property type="molecule type" value="Genomic_DNA"/>
</dbReference>
<dbReference type="PANTHER" id="PTHR42791">
    <property type="entry name" value="GNAT FAMILY ACETYLTRANSFERASE"/>
    <property type="match status" value="1"/>
</dbReference>
<keyword evidence="3" id="KW-1185">Reference proteome</keyword>